<dbReference type="GO" id="GO:0008289">
    <property type="term" value="F:lipid binding"/>
    <property type="evidence" value="ECO:0007669"/>
    <property type="project" value="UniProtKB-KW"/>
</dbReference>
<comment type="subcellular location">
    <subcellularLocation>
        <location evidence="1">Endoplasmic reticulum membrane</location>
    </subcellularLocation>
</comment>
<feature type="compositionally biased region" description="Polar residues" evidence="9">
    <location>
        <begin position="605"/>
        <end position="617"/>
    </location>
</feature>
<keyword evidence="5" id="KW-1133">Transmembrane helix</keyword>
<proteinExistence type="predicted"/>
<organism evidence="11 12">
    <name type="scientific">Varanus komodoensis</name>
    <name type="common">Komodo dragon</name>
    <dbReference type="NCBI Taxonomy" id="61221"/>
    <lineage>
        <taxon>Eukaryota</taxon>
        <taxon>Metazoa</taxon>
        <taxon>Chordata</taxon>
        <taxon>Craniata</taxon>
        <taxon>Vertebrata</taxon>
        <taxon>Euteleostomi</taxon>
        <taxon>Lepidosauria</taxon>
        <taxon>Squamata</taxon>
        <taxon>Bifurcata</taxon>
        <taxon>Unidentata</taxon>
        <taxon>Episquamata</taxon>
        <taxon>Toxicofera</taxon>
        <taxon>Anguimorpha</taxon>
        <taxon>Paleoanguimorpha</taxon>
        <taxon>Varanoidea</taxon>
        <taxon>Varanidae</taxon>
        <taxon>Varanus</taxon>
    </lineage>
</organism>
<evidence type="ECO:0000256" key="8">
    <source>
        <dbReference type="ARBA" id="ARBA00023136"/>
    </source>
</evidence>
<protein>
    <recommendedName>
        <fullName evidence="10">SMP-LTD domain-containing protein</fullName>
    </recommendedName>
</protein>
<dbReference type="GO" id="GO:0006869">
    <property type="term" value="P:lipid transport"/>
    <property type="evidence" value="ECO:0007669"/>
    <property type="project" value="UniProtKB-KW"/>
</dbReference>
<evidence type="ECO:0000259" key="10">
    <source>
        <dbReference type="PROSITE" id="PS51847"/>
    </source>
</evidence>
<evidence type="ECO:0000256" key="6">
    <source>
        <dbReference type="ARBA" id="ARBA00023055"/>
    </source>
</evidence>
<keyword evidence="7" id="KW-0446">Lipid-binding</keyword>
<feature type="region of interest" description="Disordered" evidence="9">
    <location>
        <begin position="193"/>
        <end position="222"/>
    </location>
</feature>
<keyword evidence="6" id="KW-0445">Lipid transport</keyword>
<keyword evidence="4" id="KW-0256">Endoplasmic reticulum</keyword>
<feature type="compositionally biased region" description="Basic and acidic residues" evidence="9">
    <location>
        <begin position="285"/>
        <end position="296"/>
    </location>
</feature>
<reference evidence="11" key="1">
    <citation type="submission" date="2025-08" db="UniProtKB">
        <authorList>
            <consortium name="Ensembl"/>
        </authorList>
    </citation>
    <scope>IDENTIFICATION</scope>
</reference>
<dbReference type="AlphaFoldDB" id="A0A8D2LNP5"/>
<dbReference type="InterPro" id="IPR019411">
    <property type="entry name" value="MMM1_dom"/>
</dbReference>
<feature type="region of interest" description="Disordered" evidence="9">
    <location>
        <begin position="595"/>
        <end position="625"/>
    </location>
</feature>
<feature type="region of interest" description="Disordered" evidence="9">
    <location>
        <begin position="1"/>
        <end position="28"/>
    </location>
</feature>
<feature type="region of interest" description="Disordered" evidence="9">
    <location>
        <begin position="285"/>
        <end position="306"/>
    </location>
</feature>
<feature type="region of interest" description="Disordered" evidence="9">
    <location>
        <begin position="805"/>
        <end position="850"/>
    </location>
</feature>
<dbReference type="Ensembl" id="ENSVKKT00000025320.1">
    <property type="protein sequence ID" value="ENSVKKP00000024719.1"/>
    <property type="gene ID" value="ENSVKKG00000016276.1"/>
</dbReference>
<keyword evidence="3" id="KW-0812">Transmembrane</keyword>
<evidence type="ECO:0000256" key="4">
    <source>
        <dbReference type="ARBA" id="ARBA00022824"/>
    </source>
</evidence>
<dbReference type="PANTHER" id="PTHR13466">
    <property type="entry name" value="TEX2 PROTEIN-RELATED"/>
    <property type="match status" value="1"/>
</dbReference>
<feature type="compositionally biased region" description="Polar residues" evidence="9">
    <location>
        <begin position="656"/>
        <end position="671"/>
    </location>
</feature>
<keyword evidence="12" id="KW-1185">Reference proteome</keyword>
<dbReference type="PANTHER" id="PTHR13466:SF4">
    <property type="entry name" value="SMP-LTD DOMAIN-CONTAINING PROTEIN"/>
    <property type="match status" value="1"/>
</dbReference>
<keyword evidence="8" id="KW-0472">Membrane</keyword>
<evidence type="ECO:0000313" key="11">
    <source>
        <dbReference type="Ensembl" id="ENSVKKP00000024719.1"/>
    </source>
</evidence>
<feature type="domain" description="SMP-LTD" evidence="10">
    <location>
        <begin position="683"/>
        <end position="904"/>
    </location>
</feature>
<feature type="region of interest" description="Disordered" evidence="9">
    <location>
        <begin position="653"/>
        <end position="674"/>
    </location>
</feature>
<evidence type="ECO:0000256" key="3">
    <source>
        <dbReference type="ARBA" id="ARBA00022692"/>
    </source>
</evidence>
<evidence type="ECO:0000313" key="12">
    <source>
        <dbReference type="Proteomes" id="UP000694545"/>
    </source>
</evidence>
<dbReference type="Pfam" id="PF10296">
    <property type="entry name" value="MMM1"/>
    <property type="match status" value="1"/>
</dbReference>
<dbReference type="OMA" id="HLEICTY"/>
<feature type="compositionally biased region" description="Polar residues" evidence="9">
    <location>
        <begin position="203"/>
        <end position="218"/>
    </location>
</feature>
<evidence type="ECO:0000256" key="9">
    <source>
        <dbReference type="SAM" id="MobiDB-lite"/>
    </source>
</evidence>
<sequence>MADHSRIASGPSLPRSSPQLYSRQGNSSSCSQTLASYLADSGKEEDWEGVHGNELIFALDDEEAATPDAENPFSLCGDTGKHEVPQAEPIFHVPPPFPVSPETDFLPPLPVSSSPNFSPQKSAGLVNTQGAKPLINLVKSLSTEIELREASPLTPQPLLSLVKSISTEISRLEPEVTQSKSDSKLNVHRWRQITHPKCKNGDSRTAPSSPNISPSESKGSFFKAQEAKFEDTKRRFSEAMQEPLSRLSKIMGDENSAAPKPKAPLPGSHACDVLAGHSGESTLLEARDGCPGRGTDRPGPPSGREPGELCFSAEQKWAPCMSCRYEICSEGDVIRVVEVAQDKAGGTGGGRALGPLGVPRPTKPCGRVPCKALACIAILAYNYFVLPLPPYVSGLFLGALCGFMLARNISGFHKYNSIVSSQGWMNEMYFYDPELYHPSLTHSVFVTLEGSNVTLSYPKSNIPRRATFEEEVFDVAFVNHRHYDMSGAKVFLFPPGLARKRMWNKKYPVCILFPNQVDPSGKGPLASPGEKRQDPSPESPPAHPSEPQERTLYLFGRTGRDKEEWFQHLAMASRAGRCTAPSTIAGELPGGCILPTSHHPHNPRSNHGPCSSGNSSRESTEELRSAIKPKELAVNLREKVLLDYHTYMSQIVPPGNSASPSESPCASTAGSPTPRKFLEEAMNSREIHMAWVNAVLGRMFWDFLREKYWADHVSNKIQKKLGRIKLPYFMNELTLTELDMGSSIPRVLSASSPTLDSRGLWLDMDMTYSGSLQMSLETKLNLYKLGKETLGEETTKPHWVLLADSDAESSSAGSSDEEDVPTMEPSRSAGERSTPPGAEGHISGNSTGRKILRGGAKRLDLKVRPKLGEREVTFIHITEWIEKKLQHEFQKILVMPNMDDLILPLMHSGLDSQLPAEGPQKEFPGEHAEHC</sequence>
<evidence type="ECO:0000256" key="2">
    <source>
        <dbReference type="ARBA" id="ARBA00022448"/>
    </source>
</evidence>
<evidence type="ECO:0000256" key="7">
    <source>
        <dbReference type="ARBA" id="ARBA00023121"/>
    </source>
</evidence>
<evidence type="ECO:0000256" key="5">
    <source>
        <dbReference type="ARBA" id="ARBA00022989"/>
    </source>
</evidence>
<accession>A0A8D2LNP5</accession>
<keyword evidence="2" id="KW-0813">Transport</keyword>
<dbReference type="CDD" id="cd21675">
    <property type="entry name" value="SMP_TEX2"/>
    <property type="match status" value="1"/>
</dbReference>
<evidence type="ECO:0000256" key="1">
    <source>
        <dbReference type="ARBA" id="ARBA00004586"/>
    </source>
</evidence>
<dbReference type="InterPro" id="IPR031468">
    <property type="entry name" value="SMP_LBD"/>
</dbReference>
<name>A0A8D2LNP5_VARKO</name>
<dbReference type="GO" id="GO:0005789">
    <property type="term" value="C:endoplasmic reticulum membrane"/>
    <property type="evidence" value="ECO:0007669"/>
    <property type="project" value="UniProtKB-SubCell"/>
</dbReference>
<reference evidence="11" key="2">
    <citation type="submission" date="2025-09" db="UniProtKB">
        <authorList>
            <consortium name="Ensembl"/>
        </authorList>
    </citation>
    <scope>IDENTIFICATION</scope>
</reference>
<dbReference type="PROSITE" id="PS51847">
    <property type="entry name" value="SMP"/>
    <property type="match status" value="1"/>
</dbReference>
<feature type="region of interest" description="Disordered" evidence="9">
    <location>
        <begin position="520"/>
        <end position="549"/>
    </location>
</feature>
<feature type="compositionally biased region" description="Polar residues" evidence="9">
    <location>
        <begin position="14"/>
        <end position="28"/>
    </location>
</feature>
<dbReference type="Proteomes" id="UP000694545">
    <property type="component" value="Unplaced"/>
</dbReference>